<feature type="region of interest" description="Disordered" evidence="1">
    <location>
        <begin position="1"/>
        <end position="34"/>
    </location>
</feature>
<dbReference type="EMBL" id="CAKXAJ010007112">
    <property type="protein sequence ID" value="CAH2210288.1"/>
    <property type="molecule type" value="Genomic_DNA"/>
</dbReference>
<protein>
    <submittedName>
        <fullName evidence="2">Jg3100 protein</fullName>
    </submittedName>
</protein>
<keyword evidence="3" id="KW-1185">Reference proteome</keyword>
<comment type="caution">
    <text evidence="2">The sequence shown here is derived from an EMBL/GenBank/DDBJ whole genome shotgun (WGS) entry which is preliminary data.</text>
</comment>
<dbReference type="AlphaFoldDB" id="A0A8S4QHW5"/>
<gene>
    <name evidence="2" type="primary">jg3100</name>
    <name evidence="2" type="ORF">PAEG_LOCUS2198</name>
</gene>
<accession>A0A8S4QHW5</accession>
<evidence type="ECO:0000313" key="2">
    <source>
        <dbReference type="EMBL" id="CAH2210288.1"/>
    </source>
</evidence>
<dbReference type="Proteomes" id="UP000838756">
    <property type="component" value="Unassembled WGS sequence"/>
</dbReference>
<sequence>MPMRENSYRLRKRSKPSCAKREKELQKTGSKKESVRERRILYSSKCEGKQFAGPIWRALGLRYPSVWTVSGSYQEHRHRSVAARSGTAAAPATSSSVCEYTRRGNAQSGNIVLLEWRS</sequence>
<name>A0A8S4QHW5_9NEOP</name>
<feature type="compositionally biased region" description="Basic and acidic residues" evidence="1">
    <location>
        <begin position="19"/>
        <end position="34"/>
    </location>
</feature>
<evidence type="ECO:0000313" key="3">
    <source>
        <dbReference type="Proteomes" id="UP000838756"/>
    </source>
</evidence>
<organism evidence="2 3">
    <name type="scientific">Pararge aegeria aegeria</name>
    <dbReference type="NCBI Taxonomy" id="348720"/>
    <lineage>
        <taxon>Eukaryota</taxon>
        <taxon>Metazoa</taxon>
        <taxon>Ecdysozoa</taxon>
        <taxon>Arthropoda</taxon>
        <taxon>Hexapoda</taxon>
        <taxon>Insecta</taxon>
        <taxon>Pterygota</taxon>
        <taxon>Neoptera</taxon>
        <taxon>Endopterygota</taxon>
        <taxon>Lepidoptera</taxon>
        <taxon>Glossata</taxon>
        <taxon>Ditrysia</taxon>
        <taxon>Papilionoidea</taxon>
        <taxon>Nymphalidae</taxon>
        <taxon>Satyrinae</taxon>
        <taxon>Satyrini</taxon>
        <taxon>Parargina</taxon>
        <taxon>Pararge</taxon>
    </lineage>
</organism>
<reference evidence="2" key="1">
    <citation type="submission" date="2022-03" db="EMBL/GenBank/DDBJ databases">
        <authorList>
            <person name="Lindestad O."/>
        </authorList>
    </citation>
    <scope>NUCLEOTIDE SEQUENCE</scope>
</reference>
<proteinExistence type="predicted"/>
<evidence type="ECO:0000256" key="1">
    <source>
        <dbReference type="SAM" id="MobiDB-lite"/>
    </source>
</evidence>